<dbReference type="Proteomes" id="UP000178771">
    <property type="component" value="Unassembled WGS sequence"/>
</dbReference>
<feature type="transmembrane region" description="Helical" evidence="1">
    <location>
        <begin position="29"/>
        <end position="51"/>
    </location>
</feature>
<keyword evidence="1" id="KW-0472">Membrane</keyword>
<sequence length="333" mass="36519">MIDKTELTISKKKRNILSNLSQLSEKAGFWKGAALLLFAIILLTQVFEISINPKLSFLRNSLLNKQQATTAQAPIEPGSIDTATLAKAVLPDEGVALPITWGDFGKQMIADGVIDEAKFRALFEGGLTNTEEQMLSGNSDQPIVMNQQNSRYLLDLLWAFGLANKNDILENGEMTDKQYGGAGNFASTGGWSLARGVAMDHYSKHAYVVLTPEQQAVVDKVSRGIYRPCCGNSTHFPDCNHGMAMLGLLELMAKNEASEQQIYDVALKVSSFWFPQTYIDLATYFKEQGKDWNQMDAKTVLGAEYSSAQGYQQTRQKIQSLPKPQQGGGGCGA</sequence>
<evidence type="ECO:0000313" key="3">
    <source>
        <dbReference type="Proteomes" id="UP000178771"/>
    </source>
</evidence>
<dbReference type="EMBL" id="MEVH01000001">
    <property type="protein sequence ID" value="OGC52394.1"/>
    <property type="molecule type" value="Genomic_DNA"/>
</dbReference>
<keyword evidence="1" id="KW-1133">Transmembrane helix</keyword>
<accession>A0A1F4V5G8</accession>
<reference evidence="2 3" key="1">
    <citation type="journal article" date="2016" name="Nat. Commun.">
        <title>Thousands of microbial genomes shed light on interconnected biogeochemical processes in an aquifer system.</title>
        <authorList>
            <person name="Anantharaman K."/>
            <person name="Brown C.T."/>
            <person name="Hug L.A."/>
            <person name="Sharon I."/>
            <person name="Castelle C.J."/>
            <person name="Probst A.J."/>
            <person name="Thomas B.C."/>
            <person name="Singh A."/>
            <person name="Wilkins M.J."/>
            <person name="Karaoz U."/>
            <person name="Brodie E.L."/>
            <person name="Williams K.H."/>
            <person name="Hubbard S.S."/>
            <person name="Banfield J.F."/>
        </authorList>
    </citation>
    <scope>NUCLEOTIDE SEQUENCE [LARGE SCALE GENOMIC DNA]</scope>
</reference>
<proteinExistence type="predicted"/>
<dbReference type="STRING" id="1802624.A2982_00870"/>
<name>A0A1F4V5G8_UNCKA</name>
<organism evidence="2 3">
    <name type="scientific">candidate division WWE3 bacterium RIFCSPLOWO2_01_FULL_39_13</name>
    <dbReference type="NCBI Taxonomy" id="1802624"/>
    <lineage>
        <taxon>Bacteria</taxon>
        <taxon>Katanobacteria</taxon>
    </lineage>
</organism>
<dbReference type="AlphaFoldDB" id="A0A1F4V5G8"/>
<evidence type="ECO:0000313" key="2">
    <source>
        <dbReference type="EMBL" id="OGC52394.1"/>
    </source>
</evidence>
<keyword evidence="1" id="KW-0812">Transmembrane</keyword>
<protein>
    <submittedName>
        <fullName evidence="2">Uncharacterized protein</fullName>
    </submittedName>
</protein>
<gene>
    <name evidence="2" type="ORF">A2982_00870</name>
</gene>
<comment type="caution">
    <text evidence="2">The sequence shown here is derived from an EMBL/GenBank/DDBJ whole genome shotgun (WGS) entry which is preliminary data.</text>
</comment>
<evidence type="ECO:0000256" key="1">
    <source>
        <dbReference type="SAM" id="Phobius"/>
    </source>
</evidence>